<evidence type="ECO:0000313" key="4">
    <source>
        <dbReference type="Proteomes" id="UP001385499"/>
    </source>
</evidence>
<dbReference type="Gene3D" id="3.40.50.1980">
    <property type="entry name" value="Nitrogenase molybdenum iron protein domain"/>
    <property type="match status" value="2"/>
</dbReference>
<dbReference type="PANTHER" id="PTHR30535">
    <property type="entry name" value="VITAMIN B12-BINDING PROTEIN"/>
    <property type="match status" value="1"/>
</dbReference>
<dbReference type="Proteomes" id="UP001385499">
    <property type="component" value="Unassembled WGS sequence"/>
</dbReference>
<evidence type="ECO:0000259" key="2">
    <source>
        <dbReference type="PROSITE" id="PS50983"/>
    </source>
</evidence>
<keyword evidence="4" id="KW-1185">Reference proteome</keyword>
<keyword evidence="1" id="KW-0732">Signal</keyword>
<sequence length="381" mass="42010">MKGTTLLTRILGLAFGVSLATITSFASAKEITVTDIAGRDVTLNVPVDRVILGEGRQIYLVGALDRNDPFKRVVGWRKDFSQADPDSYARYKEKFPKLLDIPTFGGFKDGTFDVEQAVALNPDVIIMNLEAKPATEDAGYDEKLAAVGIPLVYVDFREKPLEHTEDSMRLMGKLFGKEAEAKGFIDFRNIQMARVTDVIEAANPDRPKVLIDRAGGYSEECCMSFGDGNFGRYIELAGGTNIASGIIPNTFGTLNPEQIIAANPDQVIVTGGNWDAYVPGGGWVGVGPGADMTEARRKLMNLTKRPAMTGIDAVEAGNFHAIWHQFYNSPYQFVAIQKIAKWLHPDLFETLDPEATMKELHENYLPVSYEPGYWVSLNDND</sequence>
<proteinExistence type="predicted"/>
<name>A0ABU8TP79_9HYPH</name>
<dbReference type="InterPro" id="IPR002491">
    <property type="entry name" value="ABC_transptr_periplasmic_BD"/>
</dbReference>
<evidence type="ECO:0000313" key="3">
    <source>
        <dbReference type="EMBL" id="MEJ8475960.1"/>
    </source>
</evidence>
<dbReference type="RefSeq" id="WP_340276247.1">
    <property type="nucleotide sequence ID" value="NZ_JBAKIA010000014.1"/>
</dbReference>
<accession>A0ABU8TP79</accession>
<dbReference type="EMBL" id="JBAKIA010000014">
    <property type="protein sequence ID" value="MEJ8475960.1"/>
    <property type="molecule type" value="Genomic_DNA"/>
</dbReference>
<dbReference type="Pfam" id="PF01497">
    <property type="entry name" value="Peripla_BP_2"/>
    <property type="match status" value="1"/>
</dbReference>
<feature type="domain" description="Fe/B12 periplasmic-binding" evidence="2">
    <location>
        <begin position="49"/>
        <end position="351"/>
    </location>
</feature>
<reference evidence="3 4" key="1">
    <citation type="submission" date="2024-02" db="EMBL/GenBank/DDBJ databases">
        <title>Roseibium algae sp. nov., isolated from marine alga (Grateloupia sp.), showing potential in myo-inositol conversion.</title>
        <authorList>
            <person name="Wang Y."/>
        </authorList>
    </citation>
    <scope>NUCLEOTIDE SEQUENCE [LARGE SCALE GENOMIC DNA]</scope>
    <source>
        <strain evidence="3 4">H3510</strain>
    </source>
</reference>
<dbReference type="SUPFAM" id="SSF53807">
    <property type="entry name" value="Helical backbone' metal receptor"/>
    <property type="match status" value="1"/>
</dbReference>
<dbReference type="InterPro" id="IPR050902">
    <property type="entry name" value="ABC_Transporter_SBP"/>
</dbReference>
<dbReference type="PROSITE" id="PS50983">
    <property type="entry name" value="FE_B12_PBP"/>
    <property type="match status" value="1"/>
</dbReference>
<gene>
    <name evidence="3" type="ORF">V6575_17850</name>
</gene>
<evidence type="ECO:0000256" key="1">
    <source>
        <dbReference type="SAM" id="SignalP"/>
    </source>
</evidence>
<feature type="signal peptide" evidence="1">
    <location>
        <begin position="1"/>
        <end position="28"/>
    </location>
</feature>
<dbReference type="CDD" id="cd01139">
    <property type="entry name" value="TroA_f"/>
    <property type="match status" value="1"/>
</dbReference>
<dbReference type="PANTHER" id="PTHR30535:SF34">
    <property type="entry name" value="MOLYBDATE-BINDING PROTEIN MOLA"/>
    <property type="match status" value="1"/>
</dbReference>
<comment type="caution">
    <text evidence="3">The sequence shown here is derived from an EMBL/GenBank/DDBJ whole genome shotgun (WGS) entry which is preliminary data.</text>
</comment>
<organism evidence="3 4">
    <name type="scientific">Roseibium algae</name>
    <dbReference type="NCBI Taxonomy" id="3123038"/>
    <lineage>
        <taxon>Bacteria</taxon>
        <taxon>Pseudomonadati</taxon>
        <taxon>Pseudomonadota</taxon>
        <taxon>Alphaproteobacteria</taxon>
        <taxon>Hyphomicrobiales</taxon>
        <taxon>Stappiaceae</taxon>
        <taxon>Roseibium</taxon>
    </lineage>
</organism>
<feature type="chain" id="PRO_5046591793" evidence="1">
    <location>
        <begin position="29"/>
        <end position="381"/>
    </location>
</feature>
<protein>
    <submittedName>
        <fullName evidence="3">ABC transporter substrate-binding protein</fullName>
    </submittedName>
</protein>